<dbReference type="GO" id="GO:0004497">
    <property type="term" value="F:monooxygenase activity"/>
    <property type="evidence" value="ECO:0007669"/>
    <property type="project" value="UniProtKB-KW"/>
</dbReference>
<keyword evidence="8" id="KW-0186">Copper</keyword>
<dbReference type="PANTHER" id="PTHR33353">
    <property type="entry name" value="PUTATIVE (AFU_ORTHOLOGUE AFUA_1G12560)-RELATED"/>
    <property type="match status" value="1"/>
</dbReference>
<feature type="region of interest" description="Disordered" evidence="16">
    <location>
        <begin position="257"/>
        <end position="290"/>
    </location>
</feature>
<feature type="compositionally biased region" description="Low complexity" evidence="16">
    <location>
        <begin position="257"/>
        <end position="274"/>
    </location>
</feature>
<organism evidence="19 20">
    <name type="scientific">Pleurotus ostreatus</name>
    <name type="common">Oyster mushroom</name>
    <name type="synonym">White-rot fungus</name>
    <dbReference type="NCBI Taxonomy" id="5322"/>
    <lineage>
        <taxon>Eukaryota</taxon>
        <taxon>Fungi</taxon>
        <taxon>Dikarya</taxon>
        <taxon>Basidiomycota</taxon>
        <taxon>Agaricomycotina</taxon>
        <taxon>Agaricomycetes</taxon>
        <taxon>Agaricomycetidae</taxon>
        <taxon>Agaricales</taxon>
        <taxon>Pleurotineae</taxon>
        <taxon>Pleurotaceae</taxon>
        <taxon>Pleurotus</taxon>
    </lineage>
</organism>
<evidence type="ECO:0000256" key="11">
    <source>
        <dbReference type="ARBA" id="ARBA00023277"/>
    </source>
</evidence>
<evidence type="ECO:0000259" key="18">
    <source>
        <dbReference type="Pfam" id="PF03443"/>
    </source>
</evidence>
<dbReference type="GeneID" id="59371414"/>
<dbReference type="InterPro" id="IPR049892">
    <property type="entry name" value="AA9"/>
</dbReference>
<keyword evidence="5 17" id="KW-0732">Signal</keyword>
<dbReference type="GO" id="GO:0030245">
    <property type="term" value="P:cellulose catabolic process"/>
    <property type="evidence" value="ECO:0007669"/>
    <property type="project" value="UniProtKB-KW"/>
</dbReference>
<comment type="similarity">
    <text evidence="13">Belongs to the polysaccharide monooxygenase AA9 family.</text>
</comment>
<protein>
    <recommendedName>
        <fullName evidence="15">lytic cellulose monooxygenase (C4-dehydrogenating)</fullName>
        <ecNumber evidence="15">1.14.99.56</ecNumber>
    </recommendedName>
</protein>
<evidence type="ECO:0000256" key="5">
    <source>
        <dbReference type="ARBA" id="ARBA00022729"/>
    </source>
</evidence>
<dbReference type="Gene3D" id="2.70.50.70">
    <property type="match status" value="1"/>
</dbReference>
<evidence type="ECO:0000256" key="17">
    <source>
        <dbReference type="SAM" id="SignalP"/>
    </source>
</evidence>
<dbReference type="InterPro" id="IPR005103">
    <property type="entry name" value="AA9_LPMO"/>
</dbReference>
<dbReference type="Pfam" id="PF03443">
    <property type="entry name" value="AA9"/>
    <property type="match status" value="1"/>
</dbReference>
<keyword evidence="4" id="KW-0479">Metal-binding</keyword>
<keyword evidence="20" id="KW-1185">Reference proteome</keyword>
<evidence type="ECO:0000256" key="1">
    <source>
        <dbReference type="ARBA" id="ARBA00001973"/>
    </source>
</evidence>
<keyword evidence="11" id="KW-0119">Carbohydrate metabolism</keyword>
<comment type="cofactor">
    <cofactor evidence="1">
        <name>Cu(2+)</name>
        <dbReference type="ChEBI" id="CHEBI:29036"/>
    </cofactor>
</comment>
<comment type="catalytic activity">
    <reaction evidence="14">
        <text>[(1-&gt;4)-beta-D-glucosyl]n+m + reduced acceptor + O2 = 4-dehydro-beta-D-glucosyl-[(1-&gt;4)-beta-D-glucosyl]n-1 + [(1-&gt;4)-beta-D-glucosyl]m + acceptor + H2O.</text>
        <dbReference type="EC" id="1.14.99.56"/>
    </reaction>
</comment>
<evidence type="ECO:0000256" key="8">
    <source>
        <dbReference type="ARBA" id="ARBA00023008"/>
    </source>
</evidence>
<feature type="signal peptide" evidence="17">
    <location>
        <begin position="1"/>
        <end position="25"/>
    </location>
</feature>
<evidence type="ECO:0000256" key="12">
    <source>
        <dbReference type="ARBA" id="ARBA00023326"/>
    </source>
</evidence>
<evidence type="ECO:0000256" key="9">
    <source>
        <dbReference type="ARBA" id="ARBA00023033"/>
    </source>
</evidence>
<dbReference type="PANTHER" id="PTHR33353:SF10">
    <property type="entry name" value="ENDO-BETA-1,4-GLUCANASE D"/>
    <property type="match status" value="1"/>
</dbReference>
<keyword evidence="12" id="KW-0624">Polysaccharide degradation</keyword>
<comment type="subcellular location">
    <subcellularLocation>
        <location evidence="2">Secreted</location>
    </subcellularLocation>
</comment>
<evidence type="ECO:0000256" key="16">
    <source>
        <dbReference type="SAM" id="MobiDB-lite"/>
    </source>
</evidence>
<evidence type="ECO:0000256" key="10">
    <source>
        <dbReference type="ARBA" id="ARBA00023157"/>
    </source>
</evidence>
<dbReference type="CDD" id="cd21175">
    <property type="entry name" value="LPMO_AA9"/>
    <property type="match status" value="1"/>
</dbReference>
<name>A0A8H7A6C7_PLEOS</name>
<dbReference type="EMBL" id="JACETU010000001">
    <property type="protein sequence ID" value="KAF7441224.1"/>
    <property type="molecule type" value="Genomic_DNA"/>
</dbReference>
<evidence type="ECO:0000256" key="3">
    <source>
        <dbReference type="ARBA" id="ARBA00022525"/>
    </source>
</evidence>
<evidence type="ECO:0000256" key="14">
    <source>
        <dbReference type="ARBA" id="ARBA00045077"/>
    </source>
</evidence>
<evidence type="ECO:0000256" key="4">
    <source>
        <dbReference type="ARBA" id="ARBA00022723"/>
    </source>
</evidence>
<evidence type="ECO:0000256" key="6">
    <source>
        <dbReference type="ARBA" id="ARBA00023001"/>
    </source>
</evidence>
<evidence type="ECO:0000313" key="19">
    <source>
        <dbReference type="EMBL" id="KAF7441224.1"/>
    </source>
</evidence>
<dbReference type="RefSeq" id="XP_036637068.1">
    <property type="nucleotide sequence ID" value="XM_036771223.1"/>
</dbReference>
<keyword evidence="10" id="KW-1015">Disulfide bond</keyword>
<keyword evidence="3" id="KW-0964">Secreted</keyword>
<dbReference type="Proteomes" id="UP000623687">
    <property type="component" value="Unassembled WGS sequence"/>
</dbReference>
<dbReference type="AlphaFoldDB" id="A0A8H7A6C7"/>
<evidence type="ECO:0000256" key="15">
    <source>
        <dbReference type="ARBA" id="ARBA00047174"/>
    </source>
</evidence>
<dbReference type="GO" id="GO:0005576">
    <property type="term" value="C:extracellular region"/>
    <property type="evidence" value="ECO:0007669"/>
    <property type="project" value="UniProtKB-SubCell"/>
</dbReference>
<dbReference type="GO" id="GO:0046872">
    <property type="term" value="F:metal ion binding"/>
    <property type="evidence" value="ECO:0007669"/>
    <property type="project" value="UniProtKB-KW"/>
</dbReference>
<dbReference type="OrthoDB" id="4849160at2759"/>
<dbReference type="EC" id="1.14.99.56" evidence="15"/>
<comment type="caution">
    <text evidence="19">The sequence shown here is derived from an EMBL/GenBank/DDBJ whole genome shotgun (WGS) entry which is preliminary data.</text>
</comment>
<keyword evidence="9" id="KW-0503">Monooxygenase</keyword>
<reference evidence="19" key="1">
    <citation type="submission" date="2019-07" db="EMBL/GenBank/DDBJ databases">
        <authorList>
            <person name="Palmer J.M."/>
        </authorList>
    </citation>
    <scope>NUCLEOTIDE SEQUENCE</scope>
    <source>
        <strain evidence="19">PC9</strain>
    </source>
</reference>
<evidence type="ECO:0000313" key="20">
    <source>
        <dbReference type="Proteomes" id="UP000623687"/>
    </source>
</evidence>
<accession>A0A8H7A6C7</accession>
<feature type="chain" id="PRO_5034525401" description="lytic cellulose monooxygenase (C4-dehydrogenating)" evidence="17">
    <location>
        <begin position="26"/>
        <end position="314"/>
    </location>
</feature>
<keyword evidence="6" id="KW-0136">Cellulose degradation</keyword>
<evidence type="ECO:0000256" key="2">
    <source>
        <dbReference type="ARBA" id="ARBA00004613"/>
    </source>
</evidence>
<evidence type="ECO:0000256" key="7">
    <source>
        <dbReference type="ARBA" id="ARBA00023002"/>
    </source>
</evidence>
<keyword evidence="7" id="KW-0560">Oxidoreductase</keyword>
<gene>
    <name evidence="19" type="ORF">PC9H_001573</name>
</gene>
<feature type="domain" description="Auxiliary Activity family 9 catalytic" evidence="18">
    <location>
        <begin position="26"/>
        <end position="239"/>
    </location>
</feature>
<proteinExistence type="inferred from homology"/>
<evidence type="ECO:0000256" key="13">
    <source>
        <dbReference type="ARBA" id="ARBA00044502"/>
    </source>
</evidence>
<sequence>MHCRDHYLGLSLVLFFSFLPAFTYGHGYVAFVTVDGTTFTENAPNAHPTPAATRQINDVGPVKGASNAQLTCGHTPNPATQFADQTLKVNPGSQVAFDWRGGDLSKWPHNTGPMLTYMADCGQGGCEKFDATKAKWFKIQQIGRKTGGNKEWAQQDIMNGATAIVTIPSNIAPGNYLIRHEIIALHLAVTEGGAEFYPSCTQIAISGNGNGRPKSQDFVSFPGAYKDDDPGIFFPETYNTSATYIFPGPAIASFISPSSDSPSTSGSTSTPPRSLQGSCRLKKRSSTTTVNAVVRPRHVSRIMKSLSFGSLSWH</sequence>
<dbReference type="VEuPathDB" id="FungiDB:PC9H_001573"/>